<dbReference type="GO" id="GO:0005085">
    <property type="term" value="F:guanyl-nucleotide exchange factor activity"/>
    <property type="evidence" value="ECO:0007669"/>
    <property type="project" value="InterPro"/>
</dbReference>
<dbReference type="PANTHER" id="PTHR23101:SF25">
    <property type="entry name" value="GTPASE-ACTIVATING PROTEIN AND VPS9 DOMAIN-CONTAINING PROTEIN 1"/>
    <property type="match status" value="1"/>
</dbReference>
<dbReference type="InterPro" id="IPR041545">
    <property type="entry name" value="DUF5601"/>
</dbReference>
<dbReference type="GO" id="GO:0016192">
    <property type="term" value="P:vesicle-mediated transport"/>
    <property type="evidence" value="ECO:0007669"/>
    <property type="project" value="InterPro"/>
</dbReference>
<dbReference type="SMART" id="SM00167">
    <property type="entry name" value="VPS9"/>
    <property type="match status" value="1"/>
</dbReference>
<dbReference type="GO" id="GO:0005829">
    <property type="term" value="C:cytosol"/>
    <property type="evidence" value="ECO:0007669"/>
    <property type="project" value="TreeGrafter"/>
</dbReference>
<gene>
    <name evidence="4" type="ORF">D9611_013925</name>
</gene>
<dbReference type="InterPro" id="IPR009060">
    <property type="entry name" value="UBA-like_sf"/>
</dbReference>
<feature type="compositionally biased region" description="Polar residues" evidence="1">
    <location>
        <begin position="761"/>
        <end position="774"/>
    </location>
</feature>
<comment type="caution">
    <text evidence="4">The sequence shown here is derived from an EMBL/GenBank/DDBJ whole genome shotgun (WGS) entry which is preliminary data.</text>
</comment>
<organism evidence="4 5">
    <name type="scientific">Ephemerocybe angulata</name>
    <dbReference type="NCBI Taxonomy" id="980116"/>
    <lineage>
        <taxon>Eukaryota</taxon>
        <taxon>Fungi</taxon>
        <taxon>Dikarya</taxon>
        <taxon>Basidiomycota</taxon>
        <taxon>Agaricomycotina</taxon>
        <taxon>Agaricomycetes</taxon>
        <taxon>Agaricomycetidae</taxon>
        <taxon>Agaricales</taxon>
        <taxon>Agaricineae</taxon>
        <taxon>Psathyrellaceae</taxon>
        <taxon>Ephemerocybe</taxon>
    </lineage>
</organism>
<dbReference type="SUPFAM" id="SSF109993">
    <property type="entry name" value="VPS9 domain"/>
    <property type="match status" value="1"/>
</dbReference>
<dbReference type="Gene3D" id="1.20.1050.80">
    <property type="entry name" value="VPS9 domain"/>
    <property type="match status" value="1"/>
</dbReference>
<dbReference type="AlphaFoldDB" id="A0A8H5F048"/>
<evidence type="ECO:0000256" key="1">
    <source>
        <dbReference type="SAM" id="MobiDB-lite"/>
    </source>
</evidence>
<dbReference type="PROSITE" id="PS51140">
    <property type="entry name" value="CUE"/>
    <property type="match status" value="1"/>
</dbReference>
<keyword evidence="5" id="KW-1185">Reference proteome</keyword>
<feature type="compositionally biased region" description="Polar residues" evidence="1">
    <location>
        <begin position="685"/>
        <end position="699"/>
    </location>
</feature>
<dbReference type="InterPro" id="IPR045046">
    <property type="entry name" value="Vps9-like"/>
</dbReference>
<feature type="compositionally biased region" description="Low complexity" evidence="1">
    <location>
        <begin position="10"/>
        <end position="24"/>
    </location>
</feature>
<feature type="compositionally biased region" description="Pro residues" evidence="1">
    <location>
        <begin position="139"/>
        <end position="153"/>
    </location>
</feature>
<dbReference type="Gene3D" id="1.10.8.10">
    <property type="entry name" value="DNA helicase RuvA subunit, C-terminal domain"/>
    <property type="match status" value="1"/>
</dbReference>
<feature type="compositionally biased region" description="Low complexity" evidence="1">
    <location>
        <begin position="730"/>
        <end position="745"/>
    </location>
</feature>
<evidence type="ECO:0000313" key="4">
    <source>
        <dbReference type="EMBL" id="KAF5318388.1"/>
    </source>
</evidence>
<dbReference type="PROSITE" id="PS51205">
    <property type="entry name" value="VPS9"/>
    <property type="match status" value="1"/>
</dbReference>
<dbReference type="GO" id="GO:0043130">
    <property type="term" value="F:ubiquitin binding"/>
    <property type="evidence" value="ECO:0007669"/>
    <property type="project" value="InterPro"/>
</dbReference>
<accession>A0A8H5F048</accession>
<evidence type="ECO:0000259" key="2">
    <source>
        <dbReference type="PROSITE" id="PS51140"/>
    </source>
</evidence>
<feature type="region of interest" description="Disordered" evidence="1">
    <location>
        <begin position="640"/>
        <end position="774"/>
    </location>
</feature>
<feature type="compositionally biased region" description="Low complexity" evidence="1">
    <location>
        <begin position="671"/>
        <end position="680"/>
    </location>
</feature>
<feature type="domain" description="VPS9" evidence="3">
    <location>
        <begin position="382"/>
        <end position="520"/>
    </location>
</feature>
<dbReference type="InterPro" id="IPR037191">
    <property type="entry name" value="VPS9_dom_sf"/>
</dbReference>
<evidence type="ECO:0008006" key="6">
    <source>
        <dbReference type="Google" id="ProtNLM"/>
    </source>
</evidence>
<dbReference type="GO" id="GO:0031267">
    <property type="term" value="F:small GTPase binding"/>
    <property type="evidence" value="ECO:0007669"/>
    <property type="project" value="TreeGrafter"/>
</dbReference>
<feature type="compositionally biased region" description="Low complexity" evidence="1">
    <location>
        <begin position="651"/>
        <end position="662"/>
    </location>
</feature>
<protein>
    <recommendedName>
        <fullName evidence="6">Vacuolar protein sorting-associated protein 9a</fullName>
    </recommendedName>
</protein>
<feature type="domain" description="CUE" evidence="2">
    <location>
        <begin position="820"/>
        <end position="863"/>
    </location>
</feature>
<dbReference type="SUPFAM" id="SSF46934">
    <property type="entry name" value="UBA-like"/>
    <property type="match status" value="1"/>
</dbReference>
<reference evidence="4 5" key="1">
    <citation type="journal article" date="2020" name="ISME J.">
        <title>Uncovering the hidden diversity of litter-decomposition mechanisms in mushroom-forming fungi.</title>
        <authorList>
            <person name="Floudas D."/>
            <person name="Bentzer J."/>
            <person name="Ahren D."/>
            <person name="Johansson T."/>
            <person name="Persson P."/>
            <person name="Tunlid A."/>
        </authorList>
    </citation>
    <scope>NUCLEOTIDE SEQUENCE [LARGE SCALE GENOMIC DNA]</scope>
    <source>
        <strain evidence="4 5">CBS 175.51</strain>
    </source>
</reference>
<dbReference type="Gene3D" id="1.10.246.120">
    <property type="match status" value="1"/>
</dbReference>
<dbReference type="Pfam" id="PF02204">
    <property type="entry name" value="VPS9"/>
    <property type="match status" value="1"/>
</dbReference>
<dbReference type="SMART" id="SM00546">
    <property type="entry name" value="CUE"/>
    <property type="match status" value="1"/>
</dbReference>
<sequence length="865" mass="92475">MGSTPSEPLAISNDADSSISATTTLKGPPFDPAESSGTATDEGSAGAKVTAVDPEFPASPNPWDTPSPAENEVKNESKPIVLPDTPLLGQSAFSESKSDSPTSVVPQPPVSEAILSEFDPLANREEQAAKAAWESSESHPPPPRTPSPPPPSLPEKDEPSSSRTVAPASAPPPSAAAGKSPSTGSEFPSFSALARTFALPLTPLAPRPRPQSIDVARPVASPATLSSFASQQDAPSRSAGSDQQKNASRSNTPLAAGSGTASPVPGTRGDKPGEAQFDFQRFLDQMKSKSAEPVSKYLRSFLSNFAKRTFTVNDQVKIINDFLSFIAQQMRNCDVWKNASDDEFDNAMEGMEKLVMNRLYDFTFTPQLERAQPPRPITTDDLEKDRVLSQRIALFGWIEEKHLDIPEGEGGKGFLMFAQQELLKINHYKAPRDKLICILNSCKVIFGLIRHLKKEEGADSFLPILIFVVLKANPEHLLSNVEFINRFRNPEKLQSEAGYYLSSLMGAVSFIETMDHTSLSNIDQEEFEKNVEAAIQALPPSEPSSPQTPFAEAKIRPHMMLSPTSHVGEESAQPLSLSTPAQSLSDHAERLLQKTGDTISKPLSAIGRIFSDALDGAENKLSYLPGPFAPFELGREQRQQGLIGGPPVPESAGLSSAGSANSQQWPPHSAPPGSAGSADGRWPQHISQQYPATPQSAAYPQTPYGPEGGYVPNIQTPYKARQPKRGGPAGYSPSGPWGSSSPGASPGYGYGSGEETPSRAGPQTNLPLAIGPSQQLPALVPPRVNLLAHAEAGGHISRTPTPALDLAAVQQQIDAAQNEEVKENRRQLAQIFPETDSEVVDWVLEANGGDLGKSIEALLEMNSGE</sequence>
<feature type="compositionally biased region" description="Polar residues" evidence="1">
    <location>
        <begin position="224"/>
        <end position="253"/>
    </location>
</feature>
<dbReference type="PANTHER" id="PTHR23101">
    <property type="entry name" value="RAB GDP/GTP EXCHANGE FACTOR"/>
    <property type="match status" value="1"/>
</dbReference>
<dbReference type="EMBL" id="JAACJK010000178">
    <property type="protein sequence ID" value="KAF5318388.1"/>
    <property type="molecule type" value="Genomic_DNA"/>
</dbReference>
<dbReference type="GO" id="GO:0030139">
    <property type="term" value="C:endocytic vesicle"/>
    <property type="evidence" value="ECO:0007669"/>
    <property type="project" value="TreeGrafter"/>
</dbReference>
<name>A0A8H5F048_9AGAR</name>
<dbReference type="Pfam" id="PF18151">
    <property type="entry name" value="DUF5601"/>
    <property type="match status" value="1"/>
</dbReference>
<dbReference type="CDD" id="cd14279">
    <property type="entry name" value="CUE"/>
    <property type="match status" value="1"/>
</dbReference>
<evidence type="ECO:0000259" key="3">
    <source>
        <dbReference type="PROSITE" id="PS51205"/>
    </source>
</evidence>
<proteinExistence type="predicted"/>
<evidence type="ECO:0000313" key="5">
    <source>
        <dbReference type="Proteomes" id="UP000541558"/>
    </source>
</evidence>
<dbReference type="OrthoDB" id="300289at2759"/>
<feature type="region of interest" description="Disordered" evidence="1">
    <location>
        <begin position="1"/>
        <end position="188"/>
    </location>
</feature>
<dbReference type="Proteomes" id="UP000541558">
    <property type="component" value="Unassembled WGS sequence"/>
</dbReference>
<feature type="compositionally biased region" description="Low complexity" evidence="1">
    <location>
        <begin position="175"/>
        <end position="185"/>
    </location>
</feature>
<feature type="region of interest" description="Disordered" evidence="1">
    <location>
        <begin position="224"/>
        <end position="274"/>
    </location>
</feature>
<dbReference type="InterPro" id="IPR003123">
    <property type="entry name" value="VPS9"/>
</dbReference>
<dbReference type="Pfam" id="PF02845">
    <property type="entry name" value="CUE"/>
    <property type="match status" value="1"/>
</dbReference>
<dbReference type="InterPro" id="IPR003892">
    <property type="entry name" value="CUE"/>
</dbReference>